<dbReference type="Pfam" id="PF01413">
    <property type="entry name" value="C4"/>
    <property type="match status" value="2"/>
</dbReference>
<evidence type="ECO:0000313" key="11">
    <source>
        <dbReference type="Proteomes" id="UP000276834"/>
    </source>
</evidence>
<dbReference type="GO" id="GO:0005615">
    <property type="term" value="C:extracellular space"/>
    <property type="evidence" value="ECO:0007669"/>
    <property type="project" value="TreeGrafter"/>
</dbReference>
<feature type="compositionally biased region" description="Pro residues" evidence="8">
    <location>
        <begin position="185"/>
        <end position="202"/>
    </location>
</feature>
<dbReference type="InterPro" id="IPR016187">
    <property type="entry name" value="CTDL_fold"/>
</dbReference>
<evidence type="ECO:0000256" key="3">
    <source>
        <dbReference type="ARBA" id="ARBA00022530"/>
    </source>
</evidence>
<dbReference type="AlphaFoldDB" id="A0A3L8S9Z1"/>
<keyword evidence="7" id="KW-1015">Disulfide bond</keyword>
<keyword evidence="11" id="KW-1185">Reference proteome</keyword>
<gene>
    <name evidence="10" type="ORF">DV515_00010066</name>
</gene>
<name>A0A3L8S9Z1_CHLGU</name>
<evidence type="ECO:0000259" key="9">
    <source>
        <dbReference type="PROSITE" id="PS51403"/>
    </source>
</evidence>
<keyword evidence="5" id="KW-0084">Basement membrane</keyword>
<dbReference type="InterPro" id="IPR036954">
    <property type="entry name" value="Collagen_IV_NC_sf"/>
</dbReference>
<keyword evidence="2" id="KW-0964">Secreted</keyword>
<dbReference type="InterPro" id="IPR050149">
    <property type="entry name" value="Collagen_superfamily"/>
</dbReference>
<comment type="caution">
    <text evidence="10">The sequence shown here is derived from an EMBL/GenBank/DDBJ whole genome shotgun (WGS) entry which is preliminary data.</text>
</comment>
<dbReference type="Gene3D" id="2.170.240.10">
    <property type="entry name" value="Collagen IV, non-collagenous"/>
    <property type="match status" value="2"/>
</dbReference>
<feature type="region of interest" description="Disordered" evidence="8">
    <location>
        <begin position="170"/>
        <end position="292"/>
    </location>
</feature>
<evidence type="ECO:0000256" key="7">
    <source>
        <dbReference type="ARBA" id="ARBA00023157"/>
    </source>
</evidence>
<organism evidence="10 11">
    <name type="scientific">Chloebia gouldiae</name>
    <name type="common">Gouldian finch</name>
    <name type="synonym">Erythrura gouldiae</name>
    <dbReference type="NCBI Taxonomy" id="44316"/>
    <lineage>
        <taxon>Eukaryota</taxon>
        <taxon>Metazoa</taxon>
        <taxon>Chordata</taxon>
        <taxon>Craniata</taxon>
        <taxon>Vertebrata</taxon>
        <taxon>Euteleostomi</taxon>
        <taxon>Archelosauria</taxon>
        <taxon>Archosauria</taxon>
        <taxon>Dinosauria</taxon>
        <taxon>Saurischia</taxon>
        <taxon>Theropoda</taxon>
        <taxon>Coelurosauria</taxon>
        <taxon>Aves</taxon>
        <taxon>Neognathae</taxon>
        <taxon>Neoaves</taxon>
        <taxon>Telluraves</taxon>
        <taxon>Australaves</taxon>
        <taxon>Passeriformes</taxon>
        <taxon>Passeroidea</taxon>
        <taxon>Passeridae</taxon>
        <taxon>Chloebia</taxon>
    </lineage>
</organism>
<keyword evidence="3" id="KW-0272">Extracellular matrix</keyword>
<dbReference type="PANTHER" id="PTHR24023:SF1082">
    <property type="entry name" value="COLLAGEN TRIPLE HELIX REPEAT"/>
    <property type="match status" value="1"/>
</dbReference>
<evidence type="ECO:0000256" key="4">
    <source>
        <dbReference type="ARBA" id="ARBA00022737"/>
    </source>
</evidence>
<reference evidence="10 11" key="1">
    <citation type="journal article" date="2018" name="Proc. R. Soc. B">
        <title>A non-coding region near Follistatin controls head colour polymorphism in the Gouldian finch.</title>
        <authorList>
            <person name="Toomey M.B."/>
            <person name="Marques C.I."/>
            <person name="Andrade P."/>
            <person name="Araujo P.M."/>
            <person name="Sabatino S."/>
            <person name="Gazda M.A."/>
            <person name="Afonso S."/>
            <person name="Lopes R.J."/>
            <person name="Corbo J.C."/>
            <person name="Carneiro M."/>
        </authorList>
    </citation>
    <scope>NUCLEOTIDE SEQUENCE [LARGE SCALE GENOMIC DNA]</scope>
    <source>
        <strain evidence="10">Red01</strain>
        <tissue evidence="10">Muscle</tissue>
    </source>
</reference>
<sequence>MLIFPYRSRNQSVGGTKYPNQKTVYAKVKVPAFVIAQKVVREGSEVARGAQRCPGLRQHRATLAVGGRVEELGFPGSWVKKAFLVLQVHLVKEAFLVQKGLQGHRDQRVNQELLVLLGSQVFQDAMAQRVTKDFQVLQVEEVLQASQELLVSKERRGALQRDIAKSMVQKGAQGAQGYPGELGPQGPPGPLGMPGKPGPPGPKGLMGLKVIGAKGRKGDTGLTGPPGPPGTVIVTLSGPDNMTGPVGDSESEKGDRGEPGAQGKPGKEGAPGPPGLLGQKGDQGKPGLTGRQGAKVLSNSFVIAFEDEVKGMKEPLDLRDQKVNVACLGHRVLLELLVDQVMMLVCVLIVSTFRECLVFLVLLGLVVRMACLVEKEQQVQKVLQVLQEHQGFQGLKDLQVLEEIKGVKDQKVSQDMYIQKAQKVSKEIQEPGEKKEEEVQVDFWEDLALKVPKVLKVKRDWLDQKEIEDYLDCLVDLGFLEKWGFLDCQVMDHKEQEVLKALKEYLDHLDYLEKLDLRDHVVYLDPQEFLVGLEQEVSQVIQDIQDQQVTRAFQGLGFLGTQAQKAWLFLESQGEWVQQEVMAVLAQKVKVDFQDSQAYQGILGMMEIVAHLEFLETQVFQGNLLSVLLACQVCQVAGELQAHQEPKDLWVFLGFLEDKDSQVHWETKGTWEFQVQKARKDLQAFQDHQVTLVHQDTVAFQVTKEILGTHLLGLQENLVQREIQVPQEFLAAKEKRALRVIQVLQEYQEHMGSEGKLELQECQAWQSLARKGTEVHLVHVEDQEKRVIKDHQDHKVQKGQGGQRASKAHLECLEKYSPSQEPRVLQDCQESQEHQVIKEFKGFLDYKGLPGPPGTTIAGPTRKGFIFTRHSQTTKIPSCPHGTSQIYVGYSLLFVQGNERAHGQDLGTAGSCLQRFSTMPFLFCSINDVCSFASRNDYSYWLSTAVVMPPDMAPISGRALEPQISSLLKSDGQVLIKMFWWLQYTSAGSEASGQALASPGSCLEEFRAVPFIECHGRGTCNYYTNSYSFWLASLNPRRMFRRPVPQTLKAGQLENIISRCQLEN</sequence>
<dbReference type="PROSITE" id="PS51403">
    <property type="entry name" value="NC1_IV"/>
    <property type="match status" value="1"/>
</dbReference>
<dbReference type="Proteomes" id="UP000276834">
    <property type="component" value="Unassembled WGS sequence"/>
</dbReference>
<dbReference type="PANTHER" id="PTHR24023">
    <property type="entry name" value="COLLAGEN ALPHA"/>
    <property type="match status" value="1"/>
</dbReference>
<keyword evidence="4" id="KW-0677">Repeat</keyword>
<dbReference type="SUPFAM" id="SSF56436">
    <property type="entry name" value="C-type lectin-like"/>
    <property type="match status" value="2"/>
</dbReference>
<comment type="subcellular location">
    <subcellularLocation>
        <location evidence="1">Secreted</location>
        <location evidence="1">Extracellular space</location>
        <location evidence="1">Extracellular matrix</location>
        <location evidence="1">Basement membrane</location>
    </subcellularLocation>
</comment>
<accession>A0A3L8S9Z1</accession>
<evidence type="ECO:0000256" key="2">
    <source>
        <dbReference type="ARBA" id="ARBA00022525"/>
    </source>
</evidence>
<feature type="compositionally biased region" description="Low complexity" evidence="8">
    <location>
        <begin position="259"/>
        <end position="288"/>
    </location>
</feature>
<protein>
    <recommendedName>
        <fullName evidence="9">Collagen IV NC1 domain-containing protein</fullName>
    </recommendedName>
</protein>
<evidence type="ECO:0000256" key="1">
    <source>
        <dbReference type="ARBA" id="ARBA00004302"/>
    </source>
</evidence>
<dbReference type="OrthoDB" id="10071882at2759"/>
<evidence type="ECO:0000256" key="5">
    <source>
        <dbReference type="ARBA" id="ARBA00022869"/>
    </source>
</evidence>
<evidence type="ECO:0000256" key="6">
    <source>
        <dbReference type="ARBA" id="ARBA00023119"/>
    </source>
</evidence>
<dbReference type="GO" id="GO:0005201">
    <property type="term" value="F:extracellular matrix structural constituent"/>
    <property type="evidence" value="ECO:0007669"/>
    <property type="project" value="InterPro"/>
</dbReference>
<dbReference type="EMBL" id="QUSF01000034">
    <property type="protein sequence ID" value="RLV99106.1"/>
    <property type="molecule type" value="Genomic_DNA"/>
</dbReference>
<evidence type="ECO:0000313" key="10">
    <source>
        <dbReference type="EMBL" id="RLV99106.1"/>
    </source>
</evidence>
<dbReference type="GO" id="GO:0005581">
    <property type="term" value="C:collagen trimer"/>
    <property type="evidence" value="ECO:0007669"/>
    <property type="project" value="UniProtKB-KW"/>
</dbReference>
<evidence type="ECO:0000256" key="8">
    <source>
        <dbReference type="SAM" id="MobiDB-lite"/>
    </source>
</evidence>
<dbReference type="GO" id="GO:0005604">
    <property type="term" value="C:basement membrane"/>
    <property type="evidence" value="ECO:0007669"/>
    <property type="project" value="UniProtKB-SubCell"/>
</dbReference>
<keyword evidence="6" id="KW-0176">Collagen</keyword>
<feature type="domain" description="Collagen IV NC1" evidence="9">
    <location>
        <begin position="864"/>
        <end position="1064"/>
    </location>
</feature>
<dbReference type="SMART" id="SM00111">
    <property type="entry name" value="C4"/>
    <property type="match status" value="2"/>
</dbReference>
<dbReference type="InterPro" id="IPR001442">
    <property type="entry name" value="Collagen_IV_NC"/>
</dbReference>
<proteinExistence type="predicted"/>